<evidence type="ECO:0000313" key="3">
    <source>
        <dbReference type="Proteomes" id="UP001066276"/>
    </source>
</evidence>
<dbReference type="EMBL" id="JANPWB010000005">
    <property type="protein sequence ID" value="KAJ1188582.1"/>
    <property type="molecule type" value="Genomic_DNA"/>
</dbReference>
<evidence type="ECO:0000256" key="1">
    <source>
        <dbReference type="SAM" id="MobiDB-lite"/>
    </source>
</evidence>
<organism evidence="2 3">
    <name type="scientific">Pleurodeles waltl</name>
    <name type="common">Iberian ribbed newt</name>
    <dbReference type="NCBI Taxonomy" id="8319"/>
    <lineage>
        <taxon>Eukaryota</taxon>
        <taxon>Metazoa</taxon>
        <taxon>Chordata</taxon>
        <taxon>Craniata</taxon>
        <taxon>Vertebrata</taxon>
        <taxon>Euteleostomi</taxon>
        <taxon>Amphibia</taxon>
        <taxon>Batrachia</taxon>
        <taxon>Caudata</taxon>
        <taxon>Salamandroidea</taxon>
        <taxon>Salamandridae</taxon>
        <taxon>Pleurodelinae</taxon>
        <taxon>Pleurodeles</taxon>
    </lineage>
</organism>
<feature type="region of interest" description="Disordered" evidence="1">
    <location>
        <begin position="19"/>
        <end position="122"/>
    </location>
</feature>
<proteinExistence type="predicted"/>
<reference evidence="2" key="1">
    <citation type="journal article" date="2022" name="bioRxiv">
        <title>Sequencing and chromosome-scale assembly of the giantPleurodeles waltlgenome.</title>
        <authorList>
            <person name="Brown T."/>
            <person name="Elewa A."/>
            <person name="Iarovenko S."/>
            <person name="Subramanian E."/>
            <person name="Araus A.J."/>
            <person name="Petzold A."/>
            <person name="Susuki M."/>
            <person name="Suzuki K.-i.T."/>
            <person name="Hayashi T."/>
            <person name="Toyoda A."/>
            <person name="Oliveira C."/>
            <person name="Osipova E."/>
            <person name="Leigh N.D."/>
            <person name="Simon A."/>
            <person name="Yun M.H."/>
        </authorList>
    </citation>
    <scope>NUCLEOTIDE SEQUENCE</scope>
    <source>
        <strain evidence="2">20211129_DDA</strain>
        <tissue evidence="2">Liver</tissue>
    </source>
</reference>
<feature type="compositionally biased region" description="Basic residues" evidence="1">
    <location>
        <begin position="19"/>
        <end position="28"/>
    </location>
</feature>
<feature type="compositionally biased region" description="Polar residues" evidence="1">
    <location>
        <begin position="71"/>
        <end position="81"/>
    </location>
</feature>
<keyword evidence="3" id="KW-1185">Reference proteome</keyword>
<name>A0AAV7ULU4_PLEWA</name>
<gene>
    <name evidence="2" type="ORF">NDU88_005341</name>
</gene>
<dbReference type="AlphaFoldDB" id="A0AAV7ULU4"/>
<dbReference type="Proteomes" id="UP001066276">
    <property type="component" value="Chromosome 3_1"/>
</dbReference>
<accession>A0AAV7ULU4</accession>
<sequence>MGRSTTQVTWILAFIYRAHPTHRGRRKSSSPVGHGAPGNGRHRNSQSQQVQAPQALARFGMPLRSAELRSPSFTASTNGGSSVYPHRAVPRQAASAPRPPGQTGSSGCLDRWQKTAQLAATT</sequence>
<protein>
    <submittedName>
        <fullName evidence="2">Uncharacterized protein</fullName>
    </submittedName>
</protein>
<evidence type="ECO:0000313" key="2">
    <source>
        <dbReference type="EMBL" id="KAJ1188582.1"/>
    </source>
</evidence>
<comment type="caution">
    <text evidence="2">The sequence shown here is derived from an EMBL/GenBank/DDBJ whole genome shotgun (WGS) entry which is preliminary data.</text>
</comment>